<evidence type="ECO:0000313" key="2">
    <source>
        <dbReference type="Proteomes" id="UP000321523"/>
    </source>
</evidence>
<gene>
    <name evidence="1" type="ORF">SAE02_41770</name>
</gene>
<sequence>MWNFLVAVNEDCSKEAWAMARRAVHGAALAGQGKDACTPELWSHPSPRDDALAIKFIRFAKINNL</sequence>
<dbReference type="Proteomes" id="UP000321523">
    <property type="component" value="Unassembled WGS sequence"/>
</dbReference>
<name>A0A512DU78_9PROT</name>
<dbReference type="EMBL" id="BJYZ01000019">
    <property type="protein sequence ID" value="GEO40029.1"/>
    <property type="molecule type" value="Genomic_DNA"/>
</dbReference>
<proteinExistence type="predicted"/>
<accession>A0A512DU78</accession>
<organism evidence="1 2">
    <name type="scientific">Skermanella aerolata</name>
    <dbReference type="NCBI Taxonomy" id="393310"/>
    <lineage>
        <taxon>Bacteria</taxon>
        <taxon>Pseudomonadati</taxon>
        <taxon>Pseudomonadota</taxon>
        <taxon>Alphaproteobacteria</taxon>
        <taxon>Rhodospirillales</taxon>
        <taxon>Azospirillaceae</taxon>
        <taxon>Skermanella</taxon>
    </lineage>
</organism>
<protein>
    <submittedName>
        <fullName evidence="1">Uncharacterized protein</fullName>
    </submittedName>
</protein>
<keyword evidence="2" id="KW-1185">Reference proteome</keyword>
<reference evidence="1 2" key="1">
    <citation type="submission" date="2019-07" db="EMBL/GenBank/DDBJ databases">
        <title>Whole genome shotgun sequence of Skermanella aerolata NBRC 106429.</title>
        <authorList>
            <person name="Hosoyama A."/>
            <person name="Uohara A."/>
            <person name="Ohji S."/>
            <person name="Ichikawa N."/>
        </authorList>
    </citation>
    <scope>NUCLEOTIDE SEQUENCE [LARGE SCALE GENOMIC DNA]</scope>
    <source>
        <strain evidence="1 2">NBRC 106429</strain>
    </source>
</reference>
<comment type="caution">
    <text evidence="1">The sequence shown here is derived from an EMBL/GenBank/DDBJ whole genome shotgun (WGS) entry which is preliminary data.</text>
</comment>
<evidence type="ECO:0000313" key="1">
    <source>
        <dbReference type="EMBL" id="GEO40029.1"/>
    </source>
</evidence>
<dbReference type="AlphaFoldDB" id="A0A512DU78"/>